<feature type="region of interest" description="Disordered" evidence="1">
    <location>
        <begin position="1"/>
        <end position="64"/>
    </location>
</feature>
<dbReference type="Proteomes" id="UP001066276">
    <property type="component" value="Chromosome 8"/>
</dbReference>
<evidence type="ECO:0000313" key="3">
    <source>
        <dbReference type="Proteomes" id="UP001066276"/>
    </source>
</evidence>
<sequence length="107" mass="10906">MDSTRGCPWCTSSNGDGPGGTSGAGLSDTEEPARRQRIKGTPGTAGLLKGPGDQGREAATVTAGAEEEGRTNCYVGQRGFLPKAAQRTGQLGGSNKLKPATLWESVA</sequence>
<proteinExistence type="predicted"/>
<accession>A0AAV7NQD4</accession>
<feature type="region of interest" description="Disordered" evidence="1">
    <location>
        <begin position="86"/>
        <end position="107"/>
    </location>
</feature>
<reference evidence="2" key="1">
    <citation type="journal article" date="2022" name="bioRxiv">
        <title>Sequencing and chromosome-scale assembly of the giantPleurodeles waltlgenome.</title>
        <authorList>
            <person name="Brown T."/>
            <person name="Elewa A."/>
            <person name="Iarovenko S."/>
            <person name="Subramanian E."/>
            <person name="Araus A.J."/>
            <person name="Petzold A."/>
            <person name="Susuki M."/>
            <person name="Suzuki K.-i.T."/>
            <person name="Hayashi T."/>
            <person name="Toyoda A."/>
            <person name="Oliveira C."/>
            <person name="Osipova E."/>
            <person name="Leigh N.D."/>
            <person name="Simon A."/>
            <person name="Yun M.H."/>
        </authorList>
    </citation>
    <scope>NUCLEOTIDE SEQUENCE</scope>
    <source>
        <strain evidence="2">20211129_DDA</strain>
        <tissue evidence="2">Liver</tissue>
    </source>
</reference>
<organism evidence="2 3">
    <name type="scientific">Pleurodeles waltl</name>
    <name type="common">Iberian ribbed newt</name>
    <dbReference type="NCBI Taxonomy" id="8319"/>
    <lineage>
        <taxon>Eukaryota</taxon>
        <taxon>Metazoa</taxon>
        <taxon>Chordata</taxon>
        <taxon>Craniata</taxon>
        <taxon>Vertebrata</taxon>
        <taxon>Euteleostomi</taxon>
        <taxon>Amphibia</taxon>
        <taxon>Batrachia</taxon>
        <taxon>Caudata</taxon>
        <taxon>Salamandroidea</taxon>
        <taxon>Salamandridae</taxon>
        <taxon>Pleurodelinae</taxon>
        <taxon>Pleurodeles</taxon>
    </lineage>
</organism>
<comment type="caution">
    <text evidence="2">The sequence shown here is derived from an EMBL/GenBank/DDBJ whole genome shotgun (WGS) entry which is preliminary data.</text>
</comment>
<name>A0AAV7NQD4_PLEWA</name>
<gene>
    <name evidence="2" type="ORF">NDU88_005074</name>
</gene>
<evidence type="ECO:0000313" key="2">
    <source>
        <dbReference type="EMBL" id="KAJ1116869.1"/>
    </source>
</evidence>
<dbReference type="AlphaFoldDB" id="A0AAV7NQD4"/>
<dbReference type="EMBL" id="JANPWB010000012">
    <property type="protein sequence ID" value="KAJ1116869.1"/>
    <property type="molecule type" value="Genomic_DNA"/>
</dbReference>
<evidence type="ECO:0000256" key="1">
    <source>
        <dbReference type="SAM" id="MobiDB-lite"/>
    </source>
</evidence>
<protein>
    <submittedName>
        <fullName evidence="2">Uncharacterized protein</fullName>
    </submittedName>
</protein>
<keyword evidence="3" id="KW-1185">Reference proteome</keyword>